<gene>
    <name evidence="1" type="ORF">DFR36_10917</name>
</gene>
<keyword evidence="2" id="KW-1185">Reference proteome</keyword>
<evidence type="ECO:0000313" key="2">
    <source>
        <dbReference type="Proteomes" id="UP000246483"/>
    </source>
</evidence>
<dbReference type="Proteomes" id="UP000246483">
    <property type="component" value="Unassembled WGS sequence"/>
</dbReference>
<dbReference type="EMBL" id="QGUB01000009">
    <property type="protein sequence ID" value="PWW43666.1"/>
    <property type="molecule type" value="Genomic_DNA"/>
</dbReference>
<reference evidence="1 2" key="1">
    <citation type="submission" date="2018-05" db="EMBL/GenBank/DDBJ databases">
        <title>Genomic Encyclopedia of Type Strains, Phase IV (KMG-IV): sequencing the most valuable type-strain genomes for metagenomic binning, comparative biology and taxonomic classification.</title>
        <authorList>
            <person name="Goeker M."/>
        </authorList>
    </citation>
    <scope>NUCLEOTIDE SEQUENCE [LARGE SCALE GENOMIC DNA]</scope>
    <source>
        <strain evidence="1 2">DSM 26006</strain>
    </source>
</reference>
<sequence length="61" mass="7089">MRRHRFFHQQAAALLNHADAGEMAQAAQAFKSCQHASRQVVLLLRELQRGLRRKRRAPQRA</sequence>
<dbReference type="AlphaFoldDB" id="A0A317R811"/>
<protein>
    <submittedName>
        <fullName evidence="1">Uncharacterized protein</fullName>
    </submittedName>
</protein>
<evidence type="ECO:0000313" key="1">
    <source>
        <dbReference type="EMBL" id="PWW43666.1"/>
    </source>
</evidence>
<comment type="caution">
    <text evidence="1">The sequence shown here is derived from an EMBL/GenBank/DDBJ whole genome shotgun (WGS) entry which is preliminary data.</text>
</comment>
<proteinExistence type="predicted"/>
<name>A0A317R811_9BURK</name>
<organism evidence="1 2">
    <name type="scientific">Melaminivora alkalimesophila</name>
    <dbReference type="NCBI Taxonomy" id="1165852"/>
    <lineage>
        <taxon>Bacteria</taxon>
        <taxon>Pseudomonadati</taxon>
        <taxon>Pseudomonadota</taxon>
        <taxon>Betaproteobacteria</taxon>
        <taxon>Burkholderiales</taxon>
        <taxon>Comamonadaceae</taxon>
        <taxon>Melaminivora</taxon>
    </lineage>
</organism>
<accession>A0A317R811</accession>